<keyword evidence="4 8" id="KW-0276">Fatty acid metabolism</keyword>
<dbReference type="PRINTS" id="PR01071">
    <property type="entry name" value="ACOABIOTINCC"/>
</dbReference>
<dbReference type="FunFam" id="2.40.50.100:FF:000003">
    <property type="entry name" value="Acetyl-CoA carboxylase biotin carboxyl carrier protein"/>
    <property type="match status" value="1"/>
</dbReference>
<dbReference type="InterPro" id="IPR050709">
    <property type="entry name" value="Biotin_Carboxyl_Carrier/Decarb"/>
</dbReference>
<name>A0A926HT01_9FIRM</name>
<dbReference type="GO" id="GO:0009317">
    <property type="term" value="C:acetyl-CoA carboxylase complex"/>
    <property type="evidence" value="ECO:0007669"/>
    <property type="project" value="InterPro"/>
</dbReference>
<protein>
    <recommendedName>
        <fullName evidence="2 8">Biotin carboxyl carrier protein of acetyl-CoA carboxylase</fullName>
    </recommendedName>
</protein>
<dbReference type="InterPro" id="IPR000089">
    <property type="entry name" value="Biotin_lipoyl"/>
</dbReference>
<keyword evidence="6 8" id="KW-0275">Fatty acid biosynthesis</keyword>
<evidence type="ECO:0000256" key="2">
    <source>
        <dbReference type="ARBA" id="ARBA00017562"/>
    </source>
</evidence>
<dbReference type="InterPro" id="IPR001882">
    <property type="entry name" value="Biotin_BS"/>
</dbReference>
<proteinExistence type="predicted"/>
<comment type="function">
    <text evidence="8">This protein is a component of the acetyl coenzyme A carboxylase complex; first, biotin carboxylase catalyzes the carboxylation of the carrier protein and then the transcarboxylase transfers the carboxyl group to form malonyl-CoA.</text>
</comment>
<keyword evidence="7 8" id="KW-0092">Biotin</keyword>
<evidence type="ECO:0000256" key="7">
    <source>
        <dbReference type="ARBA" id="ARBA00023267"/>
    </source>
</evidence>
<evidence type="ECO:0000256" key="5">
    <source>
        <dbReference type="ARBA" id="ARBA00023098"/>
    </source>
</evidence>
<dbReference type="PROSITE" id="PS50968">
    <property type="entry name" value="BIOTINYL_LIPOYL"/>
    <property type="match status" value="1"/>
</dbReference>
<dbReference type="EMBL" id="JACRSS010000004">
    <property type="protein sequence ID" value="MBC8538997.1"/>
    <property type="molecule type" value="Genomic_DNA"/>
</dbReference>
<comment type="pathway">
    <text evidence="1 8">Lipid metabolism; fatty acid biosynthesis.</text>
</comment>
<evidence type="ECO:0000256" key="3">
    <source>
        <dbReference type="ARBA" id="ARBA00022516"/>
    </source>
</evidence>
<reference evidence="10" key="1">
    <citation type="submission" date="2020-08" db="EMBL/GenBank/DDBJ databases">
        <title>Genome public.</title>
        <authorList>
            <person name="Liu C."/>
            <person name="Sun Q."/>
        </authorList>
    </citation>
    <scope>NUCLEOTIDE SEQUENCE</scope>
    <source>
        <strain evidence="10">NSJ-63</strain>
    </source>
</reference>
<gene>
    <name evidence="10" type="primary">accB</name>
    <name evidence="10" type="ORF">H8693_08625</name>
</gene>
<evidence type="ECO:0000313" key="10">
    <source>
        <dbReference type="EMBL" id="MBC8538997.1"/>
    </source>
</evidence>
<dbReference type="Gene3D" id="2.40.50.100">
    <property type="match status" value="1"/>
</dbReference>
<evidence type="ECO:0000256" key="6">
    <source>
        <dbReference type="ARBA" id="ARBA00023160"/>
    </source>
</evidence>
<dbReference type="Proteomes" id="UP000617951">
    <property type="component" value="Unassembled WGS sequence"/>
</dbReference>
<dbReference type="SUPFAM" id="SSF51230">
    <property type="entry name" value="Single hybrid motif"/>
    <property type="match status" value="1"/>
</dbReference>
<dbReference type="PANTHER" id="PTHR45266">
    <property type="entry name" value="OXALOACETATE DECARBOXYLASE ALPHA CHAIN"/>
    <property type="match status" value="1"/>
</dbReference>
<dbReference type="RefSeq" id="WP_249280635.1">
    <property type="nucleotide sequence ID" value="NZ_JACRSS010000004.1"/>
</dbReference>
<dbReference type="PANTHER" id="PTHR45266:SF3">
    <property type="entry name" value="OXALOACETATE DECARBOXYLASE ALPHA CHAIN"/>
    <property type="match status" value="1"/>
</dbReference>
<evidence type="ECO:0000256" key="8">
    <source>
        <dbReference type="RuleBase" id="RU364072"/>
    </source>
</evidence>
<evidence type="ECO:0000256" key="4">
    <source>
        <dbReference type="ARBA" id="ARBA00022832"/>
    </source>
</evidence>
<dbReference type="InterPro" id="IPR011053">
    <property type="entry name" value="Single_hybrid_motif"/>
</dbReference>
<evidence type="ECO:0000313" key="11">
    <source>
        <dbReference type="Proteomes" id="UP000617951"/>
    </source>
</evidence>
<sequence>MNIKQIKSLADILKESDLSVLDISEGELHIHLERGTAAAPAAVAPAAPAAGLTETAPAESLLPEDRSSELDFNDAKDIKAPMVGVFYSAPSPGATPYVSIGSKVKKGDVLCIIEAMKLMNEITSDFDGEIVDICAMDGDVVEYGQPLFKIC</sequence>
<dbReference type="Pfam" id="PF00364">
    <property type="entry name" value="Biotin_lipoyl"/>
    <property type="match status" value="1"/>
</dbReference>
<dbReference type="CDD" id="cd06850">
    <property type="entry name" value="biotinyl_domain"/>
    <property type="match status" value="1"/>
</dbReference>
<feature type="domain" description="Lipoyl-binding" evidence="9">
    <location>
        <begin position="75"/>
        <end position="151"/>
    </location>
</feature>
<keyword evidence="11" id="KW-1185">Reference proteome</keyword>
<dbReference type="AlphaFoldDB" id="A0A926HT01"/>
<evidence type="ECO:0000259" key="9">
    <source>
        <dbReference type="PROSITE" id="PS50968"/>
    </source>
</evidence>
<dbReference type="GO" id="GO:0003989">
    <property type="term" value="F:acetyl-CoA carboxylase activity"/>
    <property type="evidence" value="ECO:0007669"/>
    <property type="project" value="InterPro"/>
</dbReference>
<dbReference type="PROSITE" id="PS00188">
    <property type="entry name" value="BIOTIN"/>
    <property type="match status" value="1"/>
</dbReference>
<evidence type="ECO:0000256" key="1">
    <source>
        <dbReference type="ARBA" id="ARBA00005194"/>
    </source>
</evidence>
<dbReference type="InterPro" id="IPR001249">
    <property type="entry name" value="AcCoA_biotinCC"/>
</dbReference>
<accession>A0A926HT01</accession>
<keyword evidence="5 8" id="KW-0443">Lipid metabolism</keyword>
<dbReference type="NCBIfam" id="TIGR00531">
    <property type="entry name" value="BCCP"/>
    <property type="match status" value="1"/>
</dbReference>
<dbReference type="GO" id="GO:0006633">
    <property type="term" value="P:fatty acid biosynthetic process"/>
    <property type="evidence" value="ECO:0007669"/>
    <property type="project" value="UniProtKB-KW"/>
</dbReference>
<keyword evidence="3 8" id="KW-0444">Lipid biosynthesis</keyword>
<organism evidence="10 11">
    <name type="scientific">Guopingia tenuis</name>
    <dbReference type="NCBI Taxonomy" id="2763656"/>
    <lineage>
        <taxon>Bacteria</taxon>
        <taxon>Bacillati</taxon>
        <taxon>Bacillota</taxon>
        <taxon>Clostridia</taxon>
        <taxon>Christensenellales</taxon>
        <taxon>Christensenellaceae</taxon>
        <taxon>Guopingia</taxon>
    </lineage>
</organism>
<comment type="caution">
    <text evidence="10">The sequence shown here is derived from an EMBL/GenBank/DDBJ whole genome shotgun (WGS) entry which is preliminary data.</text>
</comment>